<sequence length="335" mass="36338">MSSEPGVSKRRAQDSQSQGKRPRPAIKKHLYLVLDDWERGYSIRQIDPDTMVSVSVSTSDDLACANRDPTRLPEPAAFRFVAPASESDTQFIAMGSSIVVVGSSGGAEAPTVVYDTGAAALATGPPLPGLLSDLLVAVAGGDALYAFEAFWWAPRTREAAEPGRPTHSWSWKSVAAPQPPFAPDAIVSYAVHPDGRTVFVSTAPRAAHGSPRRGSRGGTHSFDTARREWRCHGDWVLPFHGQGFFDRELDAWVGLDEEQGCVCACQVASCSTISIVPTESDRMEEKLFRAAGERARARRPRSRTWPTASFASWRACLGVYLERRMLGSGTIASFV</sequence>
<organism evidence="2 3">
    <name type="scientific">Miscanthus lutarioriparius</name>
    <dbReference type="NCBI Taxonomy" id="422564"/>
    <lineage>
        <taxon>Eukaryota</taxon>
        <taxon>Viridiplantae</taxon>
        <taxon>Streptophyta</taxon>
        <taxon>Embryophyta</taxon>
        <taxon>Tracheophyta</taxon>
        <taxon>Spermatophyta</taxon>
        <taxon>Magnoliopsida</taxon>
        <taxon>Liliopsida</taxon>
        <taxon>Poales</taxon>
        <taxon>Poaceae</taxon>
        <taxon>PACMAD clade</taxon>
        <taxon>Panicoideae</taxon>
        <taxon>Andropogonodae</taxon>
        <taxon>Andropogoneae</taxon>
        <taxon>Saccharinae</taxon>
        <taxon>Miscanthus</taxon>
    </lineage>
</organism>
<name>A0A811PJ60_9POAL</name>
<accession>A0A811PJ60</accession>
<protein>
    <submittedName>
        <fullName evidence="2">Uncharacterized protein</fullName>
    </submittedName>
</protein>
<comment type="caution">
    <text evidence="2">The sequence shown here is derived from an EMBL/GenBank/DDBJ whole genome shotgun (WGS) entry which is preliminary data.</text>
</comment>
<gene>
    <name evidence="2" type="ORF">NCGR_LOCUS27970</name>
</gene>
<evidence type="ECO:0000313" key="2">
    <source>
        <dbReference type="EMBL" id="CAD6242504.1"/>
    </source>
</evidence>
<dbReference type="InterPro" id="IPR012871">
    <property type="entry name" value="DUF1668_ORYSA"/>
</dbReference>
<proteinExistence type="predicted"/>
<keyword evidence="3" id="KW-1185">Reference proteome</keyword>
<evidence type="ECO:0000313" key="3">
    <source>
        <dbReference type="Proteomes" id="UP000604825"/>
    </source>
</evidence>
<dbReference type="AlphaFoldDB" id="A0A811PJ60"/>
<dbReference type="Pfam" id="PF07893">
    <property type="entry name" value="DUF1668"/>
    <property type="match status" value="1"/>
</dbReference>
<evidence type="ECO:0000256" key="1">
    <source>
        <dbReference type="SAM" id="MobiDB-lite"/>
    </source>
</evidence>
<dbReference type="PANTHER" id="PTHR33085:SF47">
    <property type="entry name" value="OS02G0513400 PROTEIN"/>
    <property type="match status" value="1"/>
</dbReference>
<dbReference type="EMBL" id="CAJGYO010000007">
    <property type="protein sequence ID" value="CAD6242504.1"/>
    <property type="molecule type" value="Genomic_DNA"/>
</dbReference>
<dbReference type="PANTHER" id="PTHR33085">
    <property type="entry name" value="OS12G0113100 PROTEIN-RELATED"/>
    <property type="match status" value="1"/>
</dbReference>
<dbReference type="Proteomes" id="UP000604825">
    <property type="component" value="Unassembled WGS sequence"/>
</dbReference>
<dbReference type="OrthoDB" id="664981at2759"/>
<reference evidence="2" key="1">
    <citation type="submission" date="2020-10" db="EMBL/GenBank/DDBJ databases">
        <authorList>
            <person name="Han B."/>
            <person name="Lu T."/>
            <person name="Zhao Q."/>
            <person name="Huang X."/>
            <person name="Zhao Y."/>
        </authorList>
    </citation>
    <scope>NUCLEOTIDE SEQUENCE</scope>
</reference>
<feature type="region of interest" description="Disordered" evidence="1">
    <location>
        <begin position="1"/>
        <end position="24"/>
    </location>
</feature>